<sequence length="54" mass="6324">MKKELLVVLYFVAFCFMRCGNYFVMTPVLFVDIVLGEILHLQNEILFTTISCME</sequence>
<proteinExistence type="predicted"/>
<accession>A0A2P2R2Y9</accession>
<dbReference type="EMBL" id="GGEC01093067">
    <property type="protein sequence ID" value="MBX73551.1"/>
    <property type="molecule type" value="Transcribed_RNA"/>
</dbReference>
<reference evidence="1" key="1">
    <citation type="submission" date="2018-02" db="EMBL/GenBank/DDBJ databases">
        <title>Rhizophora mucronata_Transcriptome.</title>
        <authorList>
            <person name="Meera S.P."/>
            <person name="Sreeshan A."/>
            <person name="Augustine A."/>
        </authorList>
    </citation>
    <scope>NUCLEOTIDE SEQUENCE</scope>
    <source>
        <tissue evidence="1">Leaf</tissue>
    </source>
</reference>
<name>A0A2P2R2Y9_RHIMU</name>
<organism evidence="1">
    <name type="scientific">Rhizophora mucronata</name>
    <name type="common">Asiatic mangrove</name>
    <dbReference type="NCBI Taxonomy" id="61149"/>
    <lineage>
        <taxon>Eukaryota</taxon>
        <taxon>Viridiplantae</taxon>
        <taxon>Streptophyta</taxon>
        <taxon>Embryophyta</taxon>
        <taxon>Tracheophyta</taxon>
        <taxon>Spermatophyta</taxon>
        <taxon>Magnoliopsida</taxon>
        <taxon>eudicotyledons</taxon>
        <taxon>Gunneridae</taxon>
        <taxon>Pentapetalae</taxon>
        <taxon>rosids</taxon>
        <taxon>fabids</taxon>
        <taxon>Malpighiales</taxon>
        <taxon>Rhizophoraceae</taxon>
        <taxon>Rhizophora</taxon>
    </lineage>
</organism>
<evidence type="ECO:0000313" key="1">
    <source>
        <dbReference type="EMBL" id="MBX73551.1"/>
    </source>
</evidence>
<dbReference type="AlphaFoldDB" id="A0A2P2R2Y9"/>
<protein>
    <submittedName>
        <fullName evidence="1">Uncharacterized protein</fullName>
    </submittedName>
</protein>